<dbReference type="AlphaFoldDB" id="A0A9X7ING8"/>
<comment type="caution">
    <text evidence="2">The sequence shown here is derived from an EMBL/GenBank/DDBJ whole genome shotgun (WGS) entry which is preliminary data.</text>
</comment>
<protein>
    <recommendedName>
        <fullName evidence="4">Sodium:proton antiporter</fullName>
    </recommendedName>
</protein>
<gene>
    <name evidence="2" type="ORF">C5U48_10910</name>
</gene>
<feature type="transmembrane region" description="Helical" evidence="1">
    <location>
        <begin position="63"/>
        <end position="84"/>
    </location>
</feature>
<keyword evidence="1" id="KW-0472">Membrane</keyword>
<accession>A0A9X7ING8</accession>
<organism evidence="2 3">
    <name type="scientific">Mycolicibacter virginiensis</name>
    <dbReference type="NCBI Taxonomy" id="1795032"/>
    <lineage>
        <taxon>Bacteria</taxon>
        <taxon>Bacillati</taxon>
        <taxon>Actinomycetota</taxon>
        <taxon>Actinomycetes</taxon>
        <taxon>Mycobacteriales</taxon>
        <taxon>Mycobacteriaceae</taxon>
        <taxon>Mycolicibacter</taxon>
    </lineage>
</organism>
<dbReference type="GO" id="GO:0098662">
    <property type="term" value="P:inorganic cation transmembrane transport"/>
    <property type="evidence" value="ECO:0007669"/>
    <property type="project" value="InterPro"/>
</dbReference>
<reference evidence="2 3" key="1">
    <citation type="submission" date="2018-02" db="EMBL/GenBank/DDBJ databases">
        <title>Draft genome sequence of Mycobacterium virginiense isolated from mud of a swine farm in Japan.</title>
        <authorList>
            <person name="Ohya K."/>
        </authorList>
    </citation>
    <scope>NUCLEOTIDE SEQUENCE [LARGE SCALE GENOMIC DNA]</scope>
    <source>
        <strain evidence="2 3">GF75</strain>
    </source>
</reference>
<sequence length="129" mass="12672">MAPGLDLDRATGVGADHISRNPGLHPAAGEQAMIAWLLVLGGVSVMACCAVAAAAVGGVVDRLHLLGVTTSVGFPLAALGLIVQRGVSEASAMVVLIAALVLLTAPVMSAATARLTAQEAGVAEADSPP</sequence>
<dbReference type="EMBL" id="PUEV01000051">
    <property type="protein sequence ID" value="PQM52169.1"/>
    <property type="molecule type" value="Genomic_DNA"/>
</dbReference>
<evidence type="ECO:0008006" key="4">
    <source>
        <dbReference type="Google" id="ProtNLM"/>
    </source>
</evidence>
<evidence type="ECO:0000313" key="3">
    <source>
        <dbReference type="Proteomes" id="UP000237911"/>
    </source>
</evidence>
<feature type="transmembrane region" description="Helical" evidence="1">
    <location>
        <begin position="90"/>
        <end position="108"/>
    </location>
</feature>
<dbReference type="InterPro" id="IPR005133">
    <property type="entry name" value="PhaG_MnhG_YufB"/>
</dbReference>
<proteinExistence type="predicted"/>
<keyword evidence="1" id="KW-0812">Transmembrane</keyword>
<dbReference type="GO" id="GO:0015297">
    <property type="term" value="F:antiporter activity"/>
    <property type="evidence" value="ECO:0007669"/>
    <property type="project" value="InterPro"/>
</dbReference>
<dbReference type="Proteomes" id="UP000237911">
    <property type="component" value="Unassembled WGS sequence"/>
</dbReference>
<evidence type="ECO:0000313" key="2">
    <source>
        <dbReference type="EMBL" id="PQM52169.1"/>
    </source>
</evidence>
<keyword evidence="1" id="KW-1133">Transmembrane helix</keyword>
<name>A0A9X7ING8_9MYCO</name>
<keyword evidence="3" id="KW-1185">Reference proteome</keyword>
<dbReference type="Pfam" id="PF03334">
    <property type="entry name" value="PhaG_MnhG_YufB"/>
    <property type="match status" value="1"/>
</dbReference>
<feature type="transmembrane region" description="Helical" evidence="1">
    <location>
        <begin position="33"/>
        <end position="56"/>
    </location>
</feature>
<evidence type="ECO:0000256" key="1">
    <source>
        <dbReference type="SAM" id="Phobius"/>
    </source>
</evidence>